<keyword evidence="1" id="KW-0175">Coiled coil</keyword>
<accession>A0A7S1B2P1</accession>
<dbReference type="EMBL" id="HBFQ01066385">
    <property type="protein sequence ID" value="CAD8872826.1"/>
    <property type="molecule type" value="Transcribed_RNA"/>
</dbReference>
<feature type="coiled-coil region" evidence="1">
    <location>
        <begin position="104"/>
        <end position="138"/>
    </location>
</feature>
<gene>
    <name evidence="3" type="ORF">NSCI0253_LOCUS47183</name>
</gene>
<evidence type="ECO:0000256" key="1">
    <source>
        <dbReference type="SAM" id="Coils"/>
    </source>
</evidence>
<feature type="region of interest" description="Disordered" evidence="2">
    <location>
        <begin position="275"/>
        <end position="294"/>
    </location>
</feature>
<dbReference type="AlphaFoldDB" id="A0A7S1B2P1"/>
<proteinExistence type="predicted"/>
<evidence type="ECO:0000313" key="3">
    <source>
        <dbReference type="EMBL" id="CAD8872826.1"/>
    </source>
</evidence>
<evidence type="ECO:0000256" key="2">
    <source>
        <dbReference type="SAM" id="MobiDB-lite"/>
    </source>
</evidence>
<protein>
    <submittedName>
        <fullName evidence="3">Uncharacterized protein</fullName>
    </submittedName>
</protein>
<reference evidence="3" key="1">
    <citation type="submission" date="2021-01" db="EMBL/GenBank/DDBJ databases">
        <authorList>
            <person name="Corre E."/>
            <person name="Pelletier E."/>
            <person name="Niang G."/>
            <person name="Scheremetjew M."/>
            <person name="Finn R."/>
            <person name="Kale V."/>
            <person name="Holt S."/>
            <person name="Cochrane G."/>
            <person name="Meng A."/>
            <person name="Brown T."/>
            <person name="Cohen L."/>
        </authorList>
    </citation>
    <scope>NUCLEOTIDE SEQUENCE</scope>
</reference>
<sequence>MADVQLSAQQLAACDVISHALAQCTSYPEVPRNMLLKTLPFTAAPAGESLHRFQVEVLSTVRCVLQEARLAAVVDMDAAHSKVAEAETQVEVAASAAARAVGHETDAKVECSNQEQRVQQASDEVIAAEAELRHATEAEAERVGREQCGEEDLGDEVYTNARALGAWAWVEVATRKHRDAVAELRHAESAVAERGEDILEQQKQVKAARAVLRDRSSLTSFEVDRVESFDAALRALEDLGFQSGAIAESDAMLVGDNLPPVQDLEGRQSVQLDGEMHPCQSAESSTGPKEFSVTCASPRQDAWTLQSVASPMKA</sequence>
<organism evidence="3">
    <name type="scientific">Noctiluca scintillans</name>
    <name type="common">Sea sparkle</name>
    <name type="synonym">Red tide dinoflagellate</name>
    <dbReference type="NCBI Taxonomy" id="2966"/>
    <lineage>
        <taxon>Eukaryota</taxon>
        <taxon>Sar</taxon>
        <taxon>Alveolata</taxon>
        <taxon>Dinophyceae</taxon>
        <taxon>Noctilucales</taxon>
        <taxon>Noctilucaceae</taxon>
        <taxon>Noctiluca</taxon>
    </lineage>
</organism>
<name>A0A7S1B2P1_NOCSC</name>